<feature type="transmembrane region" description="Helical" evidence="2">
    <location>
        <begin position="232"/>
        <end position="251"/>
    </location>
</feature>
<keyword evidence="4" id="KW-0378">Hydrolase</keyword>
<feature type="transmembrane region" description="Helical" evidence="2">
    <location>
        <begin position="108"/>
        <end position="132"/>
    </location>
</feature>
<feature type="region of interest" description="Disordered" evidence="1">
    <location>
        <begin position="369"/>
        <end position="391"/>
    </location>
</feature>
<feature type="transmembrane region" description="Helical" evidence="2">
    <location>
        <begin position="263"/>
        <end position="286"/>
    </location>
</feature>
<dbReference type="InterPro" id="IPR003675">
    <property type="entry name" value="Rce1/LyrA-like_dom"/>
</dbReference>
<feature type="transmembrane region" description="Helical" evidence="2">
    <location>
        <begin position="144"/>
        <end position="162"/>
    </location>
</feature>
<sequence length="391" mass="40647">MPSVQYHRLARTPAHRWWRPVLGTLFILAGGAIVALFSYLAVTAVALLAGQPNNADGMPSFGDRADLALGFLSIAVLLPLTLLAARWIQRRPAGTLSSVTGRLRWRFLLTLLPVALVAVAVLLAGGLGLSTVTGVEDTGLADDLAGWGPFALSMVLLLLVVPPQAAAEEYLTRGWLLQAAGVWCRRPWAPIVFQALVFAAAHGWGTPWGFADLFVFGAVTGWLTVRTGGLEAAIALHVVNNLLAAGVAAAYNRLTVTETAADMPWQMFAVDLVVLPAYAVVVLALAKRQRLVTSGDVAGGGQPASDDVVGGAPFASGDVAGGAQHGQGAQSLGAGDGLVVLGLDGQGHFDRLPDPGGLGDLGRLGGGRHSLLELDRQAERADDHDGRPGGR</sequence>
<gene>
    <name evidence="4" type="ORF">LXN57_44085</name>
</gene>
<feature type="transmembrane region" description="Helical" evidence="2">
    <location>
        <begin position="183"/>
        <end position="201"/>
    </location>
</feature>
<keyword evidence="5" id="KW-1185">Reference proteome</keyword>
<keyword evidence="4" id="KW-0645">Protease</keyword>
<dbReference type="Proteomes" id="UP001523216">
    <property type="component" value="Unassembled WGS sequence"/>
</dbReference>
<organism evidence="4 5">
    <name type="scientific">Paractinoplanes hotanensis</name>
    <dbReference type="NCBI Taxonomy" id="2906497"/>
    <lineage>
        <taxon>Bacteria</taxon>
        <taxon>Bacillati</taxon>
        <taxon>Actinomycetota</taxon>
        <taxon>Actinomycetes</taxon>
        <taxon>Micromonosporales</taxon>
        <taxon>Micromonosporaceae</taxon>
        <taxon>Paractinoplanes</taxon>
    </lineage>
</organism>
<dbReference type="RefSeq" id="WP_251804281.1">
    <property type="nucleotide sequence ID" value="NZ_JAMQOL010000078.1"/>
</dbReference>
<dbReference type="Pfam" id="PF02517">
    <property type="entry name" value="Rce1-like"/>
    <property type="match status" value="1"/>
</dbReference>
<accession>A0ABT0YER9</accession>
<keyword evidence="4" id="KW-0482">Metalloprotease</keyword>
<protein>
    <submittedName>
        <fullName evidence="4">CPBP family intramembrane metalloprotease</fullName>
    </submittedName>
</protein>
<keyword evidence="2" id="KW-0812">Transmembrane</keyword>
<name>A0ABT0YER9_9ACTN</name>
<proteinExistence type="predicted"/>
<evidence type="ECO:0000313" key="5">
    <source>
        <dbReference type="Proteomes" id="UP001523216"/>
    </source>
</evidence>
<feature type="compositionally biased region" description="Basic and acidic residues" evidence="1">
    <location>
        <begin position="370"/>
        <end position="391"/>
    </location>
</feature>
<feature type="domain" description="CAAX prenyl protease 2/Lysostaphin resistance protein A-like" evidence="3">
    <location>
        <begin position="153"/>
        <end position="243"/>
    </location>
</feature>
<keyword evidence="2" id="KW-1133">Transmembrane helix</keyword>
<comment type="caution">
    <text evidence="4">The sequence shown here is derived from an EMBL/GenBank/DDBJ whole genome shotgun (WGS) entry which is preliminary data.</text>
</comment>
<evidence type="ECO:0000259" key="3">
    <source>
        <dbReference type="Pfam" id="PF02517"/>
    </source>
</evidence>
<reference evidence="4 5" key="1">
    <citation type="submission" date="2022-06" db="EMBL/GenBank/DDBJ databases">
        <title>Actinoplanes abujensis sp. nov., isolated from Nigerian arid soil.</title>
        <authorList>
            <person name="Ding P."/>
        </authorList>
    </citation>
    <scope>NUCLEOTIDE SEQUENCE [LARGE SCALE GENOMIC DNA]</scope>
    <source>
        <strain evidence="5">TRM88002</strain>
    </source>
</reference>
<evidence type="ECO:0000256" key="1">
    <source>
        <dbReference type="SAM" id="MobiDB-lite"/>
    </source>
</evidence>
<dbReference type="GO" id="GO:0008237">
    <property type="term" value="F:metallopeptidase activity"/>
    <property type="evidence" value="ECO:0007669"/>
    <property type="project" value="UniProtKB-KW"/>
</dbReference>
<feature type="transmembrane region" description="Helical" evidence="2">
    <location>
        <begin position="21"/>
        <end position="47"/>
    </location>
</feature>
<feature type="transmembrane region" description="Helical" evidence="2">
    <location>
        <begin position="67"/>
        <end position="88"/>
    </location>
</feature>
<feature type="transmembrane region" description="Helical" evidence="2">
    <location>
        <begin position="207"/>
        <end position="225"/>
    </location>
</feature>
<dbReference type="EMBL" id="JAMQOL010000078">
    <property type="protein sequence ID" value="MCM4084534.1"/>
    <property type="molecule type" value="Genomic_DNA"/>
</dbReference>
<evidence type="ECO:0000313" key="4">
    <source>
        <dbReference type="EMBL" id="MCM4084534.1"/>
    </source>
</evidence>
<evidence type="ECO:0000256" key="2">
    <source>
        <dbReference type="SAM" id="Phobius"/>
    </source>
</evidence>
<keyword evidence="2" id="KW-0472">Membrane</keyword>